<keyword evidence="3" id="KW-0813">Transport</keyword>
<comment type="subcellular location">
    <subcellularLocation>
        <location evidence="1">Cell membrane</location>
        <topology evidence="1">Multi-pass membrane protein</topology>
    </subcellularLocation>
</comment>
<dbReference type="PANTHER" id="PTHR36838:SF4">
    <property type="entry name" value="AUXIN EFFLUX CARRIER FAMILY PROTEIN"/>
    <property type="match status" value="1"/>
</dbReference>
<proteinExistence type="inferred from homology"/>
<accession>A0A0P1GS30</accession>
<gene>
    <name evidence="9" type="ORF">TM5383_02561</name>
</gene>
<keyword evidence="5 8" id="KW-0812">Transmembrane</keyword>
<keyword evidence="6 8" id="KW-1133">Transmembrane helix</keyword>
<dbReference type="Proteomes" id="UP000051681">
    <property type="component" value="Unassembled WGS sequence"/>
</dbReference>
<feature type="transmembrane region" description="Helical" evidence="8">
    <location>
        <begin position="121"/>
        <end position="141"/>
    </location>
</feature>
<dbReference type="Gene3D" id="1.20.1530.20">
    <property type="match status" value="1"/>
</dbReference>
<dbReference type="PANTHER" id="PTHR36838">
    <property type="entry name" value="AUXIN EFFLUX CARRIER FAMILY PROTEIN"/>
    <property type="match status" value="1"/>
</dbReference>
<evidence type="ECO:0000256" key="1">
    <source>
        <dbReference type="ARBA" id="ARBA00004651"/>
    </source>
</evidence>
<dbReference type="InterPro" id="IPR038770">
    <property type="entry name" value="Na+/solute_symporter_sf"/>
</dbReference>
<evidence type="ECO:0000256" key="7">
    <source>
        <dbReference type="ARBA" id="ARBA00023136"/>
    </source>
</evidence>
<feature type="transmembrane region" description="Helical" evidence="8">
    <location>
        <begin position="162"/>
        <end position="183"/>
    </location>
</feature>
<evidence type="ECO:0000256" key="4">
    <source>
        <dbReference type="ARBA" id="ARBA00022475"/>
    </source>
</evidence>
<feature type="transmembrane region" description="Helical" evidence="8">
    <location>
        <begin position="189"/>
        <end position="208"/>
    </location>
</feature>
<keyword evidence="4" id="KW-1003">Cell membrane</keyword>
<keyword evidence="10" id="KW-1185">Reference proteome</keyword>
<keyword evidence="7 8" id="KW-0472">Membrane</keyword>
<evidence type="ECO:0000313" key="9">
    <source>
        <dbReference type="EMBL" id="CUH85333.1"/>
    </source>
</evidence>
<feature type="transmembrane region" description="Helical" evidence="8">
    <location>
        <begin position="279"/>
        <end position="303"/>
    </location>
</feature>
<protein>
    <submittedName>
        <fullName evidence="9">Auxin efflux carrier</fullName>
    </submittedName>
</protein>
<organism evidence="9 10">
    <name type="scientific">Thalassovita mediterranea</name>
    <dbReference type="NCBI Taxonomy" id="340021"/>
    <lineage>
        <taxon>Bacteria</taxon>
        <taxon>Pseudomonadati</taxon>
        <taxon>Pseudomonadota</taxon>
        <taxon>Alphaproteobacteria</taxon>
        <taxon>Rhodobacterales</taxon>
        <taxon>Roseobacteraceae</taxon>
        <taxon>Thalassovita</taxon>
    </lineage>
</organism>
<evidence type="ECO:0000256" key="8">
    <source>
        <dbReference type="SAM" id="Phobius"/>
    </source>
</evidence>
<evidence type="ECO:0000256" key="3">
    <source>
        <dbReference type="ARBA" id="ARBA00022448"/>
    </source>
</evidence>
<evidence type="ECO:0000313" key="10">
    <source>
        <dbReference type="Proteomes" id="UP000051681"/>
    </source>
</evidence>
<reference evidence="9 10" key="1">
    <citation type="submission" date="2015-09" db="EMBL/GenBank/DDBJ databases">
        <authorList>
            <consortium name="Swine Surveillance"/>
        </authorList>
    </citation>
    <scope>NUCLEOTIDE SEQUENCE [LARGE SCALE GENOMIC DNA]</scope>
    <source>
        <strain evidence="9 10">CECT 8383</strain>
    </source>
</reference>
<dbReference type="Pfam" id="PF03547">
    <property type="entry name" value="Mem_trans"/>
    <property type="match status" value="1"/>
</dbReference>
<dbReference type="InterPro" id="IPR004776">
    <property type="entry name" value="Mem_transp_PIN-like"/>
</dbReference>
<dbReference type="STRING" id="340021.TM5383_02561"/>
<feature type="transmembrane region" description="Helical" evidence="8">
    <location>
        <begin position="220"/>
        <end position="240"/>
    </location>
</feature>
<dbReference type="RefSeq" id="WP_076400073.1">
    <property type="nucleotide sequence ID" value="NZ_FTNX01000003.1"/>
</dbReference>
<dbReference type="EMBL" id="CYSF01000012">
    <property type="protein sequence ID" value="CUH85333.1"/>
    <property type="molecule type" value="Genomic_DNA"/>
</dbReference>
<dbReference type="GO" id="GO:0005886">
    <property type="term" value="C:plasma membrane"/>
    <property type="evidence" value="ECO:0007669"/>
    <property type="project" value="UniProtKB-SubCell"/>
</dbReference>
<dbReference type="AlphaFoldDB" id="A0A0P1GS30"/>
<dbReference type="GO" id="GO:0055085">
    <property type="term" value="P:transmembrane transport"/>
    <property type="evidence" value="ECO:0007669"/>
    <property type="project" value="InterPro"/>
</dbReference>
<evidence type="ECO:0000256" key="6">
    <source>
        <dbReference type="ARBA" id="ARBA00022989"/>
    </source>
</evidence>
<sequence length="304" mass="31680">MVFLTILLGLMPSFLLVALGGGLRNRLTQAAWQGLDKLNFEVLFPALIFVAAASRPIGLADIVTIGPLVWSVMTLGLALGYLARRFGPTRFLDFAGCWQVAWRFNTALAFVAVETLSQPPLGALAVAVGLAIPLANVFAVTALSRDAGSLWQTVGRVARNPFLLAALAGVVVGISGVSLPALLLAPLELLARAAIPLALVSVGATMNWGALARLDRFSGIIVGTKLLALPVFALGLTYALSLSPTVAATLVLFAAMPTASAAHVLAAGFGADRQWPATLVAQTTLLSAVTLPLWITVIELAILR</sequence>
<feature type="transmembrane region" description="Helical" evidence="8">
    <location>
        <begin position="65"/>
        <end position="83"/>
    </location>
</feature>
<name>A0A0P1GS30_9RHOB</name>
<feature type="transmembrane region" description="Helical" evidence="8">
    <location>
        <begin position="246"/>
        <end position="267"/>
    </location>
</feature>
<evidence type="ECO:0000256" key="2">
    <source>
        <dbReference type="ARBA" id="ARBA00010145"/>
    </source>
</evidence>
<comment type="similarity">
    <text evidence="2">Belongs to the auxin efflux carrier (TC 2.A.69) family.</text>
</comment>
<evidence type="ECO:0000256" key="5">
    <source>
        <dbReference type="ARBA" id="ARBA00022692"/>
    </source>
</evidence>